<keyword evidence="5" id="KW-1185">Reference proteome</keyword>
<feature type="binding site" evidence="3">
    <location>
        <begin position="30"/>
        <end position="33"/>
    </location>
    <ligand>
        <name>substrate</name>
    </ligand>
</feature>
<dbReference type="AlphaFoldDB" id="A0A7C9BJU7"/>
<comment type="catalytic activity">
    <reaction evidence="1 3">
        <text>aldehydo-D-ribose 5-phosphate = D-ribulose 5-phosphate</text>
        <dbReference type="Rhea" id="RHEA:14657"/>
        <dbReference type="ChEBI" id="CHEBI:58121"/>
        <dbReference type="ChEBI" id="CHEBI:58273"/>
        <dbReference type="EC" id="5.3.1.6"/>
    </reaction>
</comment>
<comment type="similarity">
    <text evidence="3">Belongs to the ribose 5-phosphate isomerase family.</text>
</comment>
<comment type="pathway">
    <text evidence="3">Carbohydrate degradation; pentose phosphate pathway; D-ribose 5-phosphate from D-ribulose 5-phosphate (non-oxidative stage): step 1/1.</text>
</comment>
<dbReference type="PANTHER" id="PTHR11934:SF0">
    <property type="entry name" value="RIBOSE-5-PHOSPHATE ISOMERASE"/>
    <property type="match status" value="1"/>
</dbReference>
<dbReference type="GO" id="GO:0005829">
    <property type="term" value="C:cytosol"/>
    <property type="evidence" value="ECO:0007669"/>
    <property type="project" value="TreeGrafter"/>
</dbReference>
<name>A0A7C9BJU7_9BACT</name>
<accession>A0A7C9BJU7</accession>
<dbReference type="SUPFAM" id="SSF100950">
    <property type="entry name" value="NagB/RpiA/CoA transferase-like"/>
    <property type="match status" value="1"/>
</dbReference>
<feature type="binding site" evidence="3">
    <location>
        <begin position="85"/>
        <end position="88"/>
    </location>
    <ligand>
        <name>substrate</name>
    </ligand>
</feature>
<evidence type="ECO:0000256" key="2">
    <source>
        <dbReference type="ARBA" id="ARBA00023235"/>
    </source>
</evidence>
<dbReference type="GO" id="GO:0009052">
    <property type="term" value="P:pentose-phosphate shunt, non-oxidative branch"/>
    <property type="evidence" value="ECO:0007669"/>
    <property type="project" value="UniProtKB-UniRule"/>
</dbReference>
<dbReference type="Proteomes" id="UP000479293">
    <property type="component" value="Unassembled WGS sequence"/>
</dbReference>
<protein>
    <recommendedName>
        <fullName evidence="3">Ribose-5-phosphate isomerase A</fullName>
        <ecNumber evidence="3">5.3.1.6</ecNumber>
    </recommendedName>
    <alternativeName>
        <fullName evidence="3">Phosphoriboisomerase A</fullName>
        <shortName evidence="3">PRI</shortName>
    </alternativeName>
</protein>
<dbReference type="HAMAP" id="MF_00170">
    <property type="entry name" value="Rib_5P_isom_A"/>
    <property type="match status" value="1"/>
</dbReference>
<gene>
    <name evidence="3 4" type="primary">rpiA</name>
    <name evidence="4" type="ORF">GBK04_21295</name>
</gene>
<dbReference type="SUPFAM" id="SSF75445">
    <property type="entry name" value="D-ribose-5-phosphate isomerase (RpiA), lid domain"/>
    <property type="match status" value="1"/>
</dbReference>
<dbReference type="Gene3D" id="3.30.70.260">
    <property type="match status" value="1"/>
</dbReference>
<dbReference type="PANTHER" id="PTHR11934">
    <property type="entry name" value="RIBOSE-5-PHOSPHATE ISOMERASE"/>
    <property type="match status" value="1"/>
</dbReference>
<dbReference type="Gene3D" id="3.40.50.1360">
    <property type="match status" value="1"/>
</dbReference>
<evidence type="ECO:0000256" key="1">
    <source>
        <dbReference type="ARBA" id="ARBA00001713"/>
    </source>
</evidence>
<dbReference type="InterPro" id="IPR020672">
    <property type="entry name" value="Ribose5P_isomerase_typA_subgr"/>
</dbReference>
<comment type="function">
    <text evidence="3">Catalyzes the reversible conversion of ribose-5-phosphate to ribulose 5-phosphate.</text>
</comment>
<feature type="binding site" evidence="3">
    <location>
        <position position="125"/>
    </location>
    <ligand>
        <name>substrate</name>
    </ligand>
</feature>
<dbReference type="NCBIfam" id="TIGR00021">
    <property type="entry name" value="rpiA"/>
    <property type="match status" value="1"/>
</dbReference>
<dbReference type="NCBIfam" id="NF001924">
    <property type="entry name" value="PRK00702.1"/>
    <property type="match status" value="1"/>
</dbReference>
<feature type="binding site" evidence="3">
    <location>
        <begin position="98"/>
        <end position="101"/>
    </location>
    <ligand>
        <name>substrate</name>
    </ligand>
</feature>
<sequence>MNTSIEFEKELAAKEAVKLLSNGQIVGLGSGSTAGYAIREIGKLVKNGLKIRAIPTSDHTRDLAASLGIPLVDINSVDAIDITIDGADEFDSSLNLIKGGGGALLREKIVASMSTDLIIMADSTKKVEVLGTFKLPIEVIPFASNFVLKQISQLNGTGTVRRAGTTEYVTDEGNYIIDVDFGPINDPSSLAAELNGIAGLVGHGLFVQMAKKVIMGVGSTTRTFDLNP</sequence>
<organism evidence="4 5">
    <name type="scientific">Salmonirosea aquatica</name>
    <dbReference type="NCBI Taxonomy" id="2654236"/>
    <lineage>
        <taxon>Bacteria</taxon>
        <taxon>Pseudomonadati</taxon>
        <taxon>Bacteroidota</taxon>
        <taxon>Cytophagia</taxon>
        <taxon>Cytophagales</taxon>
        <taxon>Spirosomataceae</taxon>
        <taxon>Salmonirosea</taxon>
    </lineage>
</organism>
<dbReference type="GO" id="GO:0006014">
    <property type="term" value="P:D-ribose metabolic process"/>
    <property type="evidence" value="ECO:0007669"/>
    <property type="project" value="TreeGrafter"/>
</dbReference>
<dbReference type="InterPro" id="IPR037171">
    <property type="entry name" value="NagB/RpiA_transferase-like"/>
</dbReference>
<proteinExistence type="inferred from homology"/>
<dbReference type="UniPathway" id="UPA00115">
    <property type="reaction ID" value="UER00412"/>
</dbReference>
<dbReference type="InterPro" id="IPR004788">
    <property type="entry name" value="Ribose5P_isomerase_type_A"/>
</dbReference>
<dbReference type="Pfam" id="PF06026">
    <property type="entry name" value="Rib_5-P_isom_A"/>
    <property type="match status" value="1"/>
</dbReference>
<comment type="caution">
    <text evidence="4">The sequence shown here is derived from an EMBL/GenBank/DDBJ whole genome shotgun (WGS) entry which is preliminary data.</text>
</comment>
<reference evidence="4 5" key="1">
    <citation type="submission" date="2019-10" db="EMBL/GenBank/DDBJ databases">
        <title>Draft Genome Sequence of Cytophagaceae sp. SJW1-29.</title>
        <authorList>
            <person name="Choi A."/>
        </authorList>
    </citation>
    <scope>NUCLEOTIDE SEQUENCE [LARGE SCALE GENOMIC DNA]</scope>
    <source>
        <strain evidence="4 5">SJW1-29</strain>
    </source>
</reference>
<dbReference type="EC" id="5.3.1.6" evidence="3"/>
<evidence type="ECO:0000256" key="3">
    <source>
        <dbReference type="HAMAP-Rule" id="MF_00170"/>
    </source>
</evidence>
<dbReference type="FunFam" id="3.40.50.1360:FF:000001">
    <property type="entry name" value="Ribose-5-phosphate isomerase A"/>
    <property type="match status" value="1"/>
</dbReference>
<dbReference type="GO" id="GO:0004751">
    <property type="term" value="F:ribose-5-phosphate isomerase activity"/>
    <property type="evidence" value="ECO:0007669"/>
    <property type="project" value="UniProtKB-UniRule"/>
</dbReference>
<dbReference type="RefSeq" id="WP_152763181.1">
    <property type="nucleotide sequence ID" value="NZ_WHLY01000002.1"/>
</dbReference>
<dbReference type="CDD" id="cd01398">
    <property type="entry name" value="RPI_A"/>
    <property type="match status" value="1"/>
</dbReference>
<dbReference type="EMBL" id="WHLY01000002">
    <property type="protein sequence ID" value="MPR35814.1"/>
    <property type="molecule type" value="Genomic_DNA"/>
</dbReference>
<evidence type="ECO:0000313" key="5">
    <source>
        <dbReference type="Proteomes" id="UP000479293"/>
    </source>
</evidence>
<feature type="active site" description="Proton acceptor" evidence="3">
    <location>
        <position position="107"/>
    </location>
</feature>
<evidence type="ECO:0000313" key="4">
    <source>
        <dbReference type="EMBL" id="MPR35814.1"/>
    </source>
</evidence>
<comment type="subunit">
    <text evidence="3">Homodimer.</text>
</comment>
<keyword evidence="2 3" id="KW-0413">Isomerase</keyword>